<evidence type="ECO:0000256" key="3">
    <source>
        <dbReference type="ARBA" id="ARBA00013596"/>
    </source>
</evidence>
<keyword evidence="14" id="KW-1185">Reference proteome</keyword>
<dbReference type="GO" id="GO:0005524">
    <property type="term" value="F:ATP binding"/>
    <property type="evidence" value="ECO:0007669"/>
    <property type="project" value="UniProtKB-UniRule"/>
</dbReference>
<evidence type="ECO:0000256" key="2">
    <source>
        <dbReference type="ARBA" id="ARBA00012131"/>
    </source>
</evidence>
<dbReference type="GO" id="GO:0005829">
    <property type="term" value="C:cytosol"/>
    <property type="evidence" value="ECO:0007669"/>
    <property type="project" value="TreeGrafter"/>
</dbReference>
<sequence>MIVTVTPNPSLDRTLHVQHLVPGAVHRAGHAHLDPGGKGVNVARALVAADAPATAVLPSGGVEGARVAELLAPESVPVAQVPIGTATRSNLAVVESDGTTSKFNESGPQLTPAESTALQDRAGELGAGAEWVVTCGSVPDGCPPDLHARIVRAARDAGAATAVDTSGAELRHACLAGPDLVKPNLTELAELAGSPLHDLGDVLRVAQRLRDGGVGAVLVSLGALGAVLVDGTGSRHATCPPEQVRSTVGAGDATLAGFLLGGGGGDRALRTAVAYGAAAVGLAGTRMPRPADVHPDRVQVRAVDETASLSGVAA</sequence>
<accession>A0A929G1B9</accession>
<dbReference type="EMBL" id="JADEYC010000043">
    <property type="protein sequence ID" value="MBE9376505.1"/>
    <property type="molecule type" value="Genomic_DNA"/>
</dbReference>
<evidence type="ECO:0000313" key="13">
    <source>
        <dbReference type="EMBL" id="MBE9376505.1"/>
    </source>
</evidence>
<evidence type="ECO:0000313" key="14">
    <source>
        <dbReference type="Proteomes" id="UP000598360"/>
    </source>
</evidence>
<keyword evidence="6 11" id="KW-0418">Kinase</keyword>
<dbReference type="InterPro" id="IPR011611">
    <property type="entry name" value="PfkB_dom"/>
</dbReference>
<dbReference type="AlphaFoldDB" id="A0A929G1B9"/>
<comment type="function">
    <text evidence="11">Catalyzes the ATP-dependent phosphorylation of fructose-l-phosphate to fructose-l,6-bisphosphate.</text>
</comment>
<comment type="similarity">
    <text evidence="1 11">Belongs to the carbohydrate kinase PfkB family.</text>
</comment>
<dbReference type="FunFam" id="3.40.1190.20:FF:000001">
    <property type="entry name" value="Phosphofructokinase"/>
    <property type="match status" value="1"/>
</dbReference>
<reference evidence="13" key="1">
    <citation type="submission" date="2020-10" db="EMBL/GenBank/DDBJ databases">
        <title>Diversity and distribution of actinomycetes associated with coral in the coast of Hainan.</title>
        <authorList>
            <person name="Li F."/>
        </authorList>
    </citation>
    <scope>NUCLEOTIDE SEQUENCE</scope>
    <source>
        <strain evidence="13">HNM0983</strain>
    </source>
</reference>
<evidence type="ECO:0000256" key="5">
    <source>
        <dbReference type="ARBA" id="ARBA00022741"/>
    </source>
</evidence>
<proteinExistence type="inferred from homology"/>
<dbReference type="PANTHER" id="PTHR46566:SF5">
    <property type="entry name" value="1-PHOSPHOFRUCTOKINASE"/>
    <property type="match status" value="1"/>
</dbReference>
<dbReference type="InterPro" id="IPR029056">
    <property type="entry name" value="Ribokinase-like"/>
</dbReference>
<dbReference type="PROSITE" id="PS00584">
    <property type="entry name" value="PFKB_KINASES_2"/>
    <property type="match status" value="1"/>
</dbReference>
<dbReference type="Pfam" id="PF00294">
    <property type="entry name" value="PfkB"/>
    <property type="match status" value="1"/>
</dbReference>
<dbReference type="GO" id="GO:0044281">
    <property type="term" value="P:small molecule metabolic process"/>
    <property type="evidence" value="ECO:0007669"/>
    <property type="project" value="UniProtKB-ARBA"/>
</dbReference>
<dbReference type="SUPFAM" id="SSF53613">
    <property type="entry name" value="Ribokinase-like"/>
    <property type="match status" value="1"/>
</dbReference>
<evidence type="ECO:0000256" key="4">
    <source>
        <dbReference type="ARBA" id="ARBA00022679"/>
    </source>
</evidence>
<organism evidence="13 14">
    <name type="scientific">Saccharopolyspora montiporae</name>
    <dbReference type="NCBI Taxonomy" id="2781240"/>
    <lineage>
        <taxon>Bacteria</taxon>
        <taxon>Bacillati</taxon>
        <taxon>Actinomycetota</taxon>
        <taxon>Actinomycetes</taxon>
        <taxon>Pseudonocardiales</taxon>
        <taxon>Pseudonocardiaceae</taxon>
        <taxon>Saccharopolyspora</taxon>
    </lineage>
</organism>
<keyword evidence="4 10" id="KW-0808">Transferase</keyword>
<dbReference type="EC" id="2.7.1.56" evidence="2 11"/>
<dbReference type="CDD" id="cd01164">
    <property type="entry name" value="FruK_PfkB_like"/>
    <property type="match status" value="1"/>
</dbReference>
<dbReference type="GO" id="GO:0016052">
    <property type="term" value="P:carbohydrate catabolic process"/>
    <property type="evidence" value="ECO:0007669"/>
    <property type="project" value="UniProtKB-ARBA"/>
</dbReference>
<dbReference type="InterPro" id="IPR002173">
    <property type="entry name" value="Carboh/pur_kinase_PfkB_CS"/>
</dbReference>
<dbReference type="NCBIfam" id="TIGR03168">
    <property type="entry name" value="1-PFK"/>
    <property type="match status" value="1"/>
</dbReference>
<feature type="domain" description="Carbohydrate kinase PfkB" evidence="12">
    <location>
        <begin position="17"/>
        <end position="290"/>
    </location>
</feature>
<keyword evidence="7 11" id="KW-0067">ATP-binding</keyword>
<dbReference type="Proteomes" id="UP000598360">
    <property type="component" value="Unassembled WGS sequence"/>
</dbReference>
<evidence type="ECO:0000256" key="10">
    <source>
        <dbReference type="PIRNR" id="PIRNR000535"/>
    </source>
</evidence>
<dbReference type="PANTHER" id="PTHR46566">
    <property type="entry name" value="1-PHOSPHOFRUCTOKINASE-RELATED"/>
    <property type="match status" value="1"/>
</dbReference>
<dbReference type="InterPro" id="IPR017583">
    <property type="entry name" value="Tagatose/fructose_Pkinase"/>
</dbReference>
<name>A0A929G1B9_9PSEU</name>
<dbReference type="PIRSF" id="PIRSF000535">
    <property type="entry name" value="1PFK/6PFK/LacC"/>
    <property type="match status" value="1"/>
</dbReference>
<evidence type="ECO:0000259" key="12">
    <source>
        <dbReference type="Pfam" id="PF00294"/>
    </source>
</evidence>
<dbReference type="RefSeq" id="WP_193930241.1">
    <property type="nucleotide sequence ID" value="NZ_JADEYC010000043.1"/>
</dbReference>
<evidence type="ECO:0000256" key="8">
    <source>
        <dbReference type="ARBA" id="ARBA00032802"/>
    </source>
</evidence>
<evidence type="ECO:0000256" key="1">
    <source>
        <dbReference type="ARBA" id="ARBA00010688"/>
    </source>
</evidence>
<comment type="catalytic activity">
    <reaction evidence="9 11">
        <text>beta-D-fructose 1-phosphate + ATP = beta-D-fructose 1,6-bisphosphate + ADP + H(+)</text>
        <dbReference type="Rhea" id="RHEA:14213"/>
        <dbReference type="ChEBI" id="CHEBI:15378"/>
        <dbReference type="ChEBI" id="CHEBI:30616"/>
        <dbReference type="ChEBI" id="CHEBI:32966"/>
        <dbReference type="ChEBI" id="CHEBI:138881"/>
        <dbReference type="ChEBI" id="CHEBI:456216"/>
        <dbReference type="EC" id="2.7.1.56"/>
    </reaction>
</comment>
<evidence type="ECO:0000256" key="6">
    <source>
        <dbReference type="ARBA" id="ARBA00022777"/>
    </source>
</evidence>
<dbReference type="InterPro" id="IPR022463">
    <property type="entry name" value="1-PFruKinase"/>
</dbReference>
<dbReference type="NCBIfam" id="TIGR03828">
    <property type="entry name" value="pfkB"/>
    <property type="match status" value="1"/>
</dbReference>
<comment type="caution">
    <text evidence="13">The sequence shown here is derived from an EMBL/GenBank/DDBJ whole genome shotgun (WGS) entry which is preliminary data.</text>
</comment>
<gene>
    <name evidence="13" type="primary">pfkB</name>
    <name evidence="13" type="ORF">IQ251_18805</name>
</gene>
<evidence type="ECO:0000256" key="11">
    <source>
        <dbReference type="RuleBase" id="RU369061"/>
    </source>
</evidence>
<dbReference type="Gene3D" id="3.40.1190.20">
    <property type="match status" value="1"/>
</dbReference>
<protein>
    <recommendedName>
        <fullName evidence="3 11">1-phosphofructokinase</fullName>
        <shortName evidence="11">Fru1PK</shortName>
        <ecNumber evidence="2 11">2.7.1.56</ecNumber>
    </recommendedName>
    <alternativeName>
        <fullName evidence="8 11">Fructose 1-phosphate kinase</fullName>
    </alternativeName>
</protein>
<evidence type="ECO:0000256" key="9">
    <source>
        <dbReference type="ARBA" id="ARBA00047745"/>
    </source>
</evidence>
<keyword evidence="5 11" id="KW-0547">Nucleotide-binding</keyword>
<dbReference type="GO" id="GO:0008662">
    <property type="term" value="F:1-phosphofructokinase activity"/>
    <property type="evidence" value="ECO:0007669"/>
    <property type="project" value="UniProtKB-UniRule"/>
</dbReference>
<evidence type="ECO:0000256" key="7">
    <source>
        <dbReference type="ARBA" id="ARBA00022840"/>
    </source>
</evidence>